<feature type="domain" description="UCH catalytic" evidence="9">
    <location>
        <begin position="1"/>
        <end position="173"/>
    </location>
</feature>
<dbReference type="Gene3D" id="3.40.532.10">
    <property type="entry name" value="Peptidase C12, ubiquitin carboxyl-terminal hydrolase"/>
    <property type="match status" value="1"/>
</dbReference>
<dbReference type="SUPFAM" id="SSF54001">
    <property type="entry name" value="Cysteine proteinases"/>
    <property type="match status" value="1"/>
</dbReference>
<keyword evidence="4 7" id="KW-0833">Ubl conjugation pathway</keyword>
<proteinExistence type="inferred from homology"/>
<dbReference type="EMBL" id="HBIE01026407">
    <property type="protein sequence ID" value="CAE0313138.1"/>
    <property type="molecule type" value="Transcribed_RNA"/>
</dbReference>
<accession>A0A7S3I4A5</accession>
<dbReference type="PANTHER" id="PTHR10589">
    <property type="entry name" value="UBIQUITIN CARBOXYL-TERMINAL HYDROLASE"/>
    <property type="match status" value="1"/>
</dbReference>
<keyword evidence="3 7" id="KW-0645">Protease</keyword>
<keyword evidence="5 7" id="KW-0378">Hydrolase</keyword>
<dbReference type="InterPro" id="IPR036959">
    <property type="entry name" value="Peptidase_C12_UCH_sf"/>
</dbReference>
<evidence type="ECO:0000256" key="3">
    <source>
        <dbReference type="ARBA" id="ARBA00022670"/>
    </source>
</evidence>
<feature type="site" description="Important for enzyme activity" evidence="7">
    <location>
        <position position="129"/>
    </location>
</feature>
<dbReference type="GO" id="GO:0005737">
    <property type="term" value="C:cytoplasm"/>
    <property type="evidence" value="ECO:0007669"/>
    <property type="project" value="TreeGrafter"/>
</dbReference>
<comment type="similarity">
    <text evidence="2 7 8">Belongs to the peptidase C12 family.</text>
</comment>
<dbReference type="InterPro" id="IPR057254">
    <property type="entry name" value="UCH_AS"/>
</dbReference>
<dbReference type="PANTHER" id="PTHR10589:SF17">
    <property type="entry name" value="UBIQUITIN CARBOXYL-TERMINAL HYDROLASE"/>
    <property type="match status" value="1"/>
</dbReference>
<evidence type="ECO:0000256" key="7">
    <source>
        <dbReference type="PROSITE-ProRule" id="PRU01393"/>
    </source>
</evidence>
<dbReference type="PRINTS" id="PR00707">
    <property type="entry name" value="UBCTHYDRLASE"/>
</dbReference>
<feature type="active site" description="Proton donor" evidence="7">
    <location>
        <position position="114"/>
    </location>
</feature>
<evidence type="ECO:0000256" key="8">
    <source>
        <dbReference type="RuleBase" id="RU361215"/>
    </source>
</evidence>
<feature type="active site" description="Nucleophile" evidence="7">
    <location>
        <position position="35"/>
    </location>
</feature>
<evidence type="ECO:0000256" key="2">
    <source>
        <dbReference type="ARBA" id="ARBA00009326"/>
    </source>
</evidence>
<dbReference type="GO" id="GO:0006511">
    <property type="term" value="P:ubiquitin-dependent protein catabolic process"/>
    <property type="evidence" value="ECO:0007669"/>
    <property type="project" value="UniProtKB-UniRule"/>
</dbReference>
<dbReference type="InterPro" id="IPR001578">
    <property type="entry name" value="Peptidase_C12_UCH"/>
</dbReference>
<comment type="catalytic activity">
    <reaction evidence="1 7 8">
        <text>Thiol-dependent hydrolysis of ester, thioester, amide, peptide and isopeptide bonds formed by the C-terminal Gly of ubiquitin (a 76-residue protein attached to proteins as an intracellular targeting signal).</text>
        <dbReference type="EC" id="3.4.19.12"/>
    </reaction>
</comment>
<keyword evidence="6 7" id="KW-0788">Thiol protease</keyword>
<organism evidence="10">
    <name type="scientific">Favella ehrenbergii</name>
    <dbReference type="NCBI Taxonomy" id="182087"/>
    <lineage>
        <taxon>Eukaryota</taxon>
        <taxon>Sar</taxon>
        <taxon>Alveolata</taxon>
        <taxon>Ciliophora</taxon>
        <taxon>Intramacronucleata</taxon>
        <taxon>Spirotrichea</taxon>
        <taxon>Choreotrichia</taxon>
        <taxon>Tintinnida</taxon>
        <taxon>Xystonellidae</taxon>
        <taxon>Favella</taxon>
    </lineage>
</organism>
<evidence type="ECO:0000313" key="10">
    <source>
        <dbReference type="EMBL" id="CAE0313138.1"/>
    </source>
</evidence>
<dbReference type="PROSITE" id="PS00140">
    <property type="entry name" value="UCH_1"/>
    <property type="match status" value="1"/>
</dbReference>
<dbReference type="PROSITE" id="PS52048">
    <property type="entry name" value="UCH_DOMAIN"/>
    <property type="match status" value="1"/>
</dbReference>
<evidence type="ECO:0000256" key="5">
    <source>
        <dbReference type="ARBA" id="ARBA00022801"/>
    </source>
</evidence>
<dbReference type="AlphaFoldDB" id="A0A7S3I4A5"/>
<dbReference type="Pfam" id="PF01088">
    <property type="entry name" value="Peptidase_C12"/>
    <property type="match status" value="1"/>
</dbReference>
<sequence length="177" mass="19689">MLAQQEAAQVSEEEQAHLAQVRKPQYIKQIVANACGTMALLHALANVTDLCADGENGNYREGTFLHRLVSLYKDEGKTPEQLGEFLNEDEELERVHNMFATSGQSNMDENTRFHFVAYVNLAGTIWELDGRRSAPLQKGDCTNETFGIKIAELLQGYVQMDNSCAFSLMALAPDMGQ</sequence>
<dbReference type="InterPro" id="IPR038765">
    <property type="entry name" value="Papain-like_cys_pep_sf"/>
</dbReference>
<evidence type="ECO:0000256" key="1">
    <source>
        <dbReference type="ARBA" id="ARBA00000707"/>
    </source>
</evidence>
<dbReference type="GO" id="GO:0016579">
    <property type="term" value="P:protein deubiquitination"/>
    <property type="evidence" value="ECO:0007669"/>
    <property type="project" value="TreeGrafter"/>
</dbReference>
<name>A0A7S3I4A5_9SPIT</name>
<dbReference type="EC" id="3.4.19.12" evidence="8"/>
<evidence type="ECO:0000256" key="6">
    <source>
        <dbReference type="ARBA" id="ARBA00022807"/>
    </source>
</evidence>
<feature type="site" description="Transition state stabilizer" evidence="7">
    <location>
        <position position="29"/>
    </location>
</feature>
<evidence type="ECO:0000259" key="9">
    <source>
        <dbReference type="PROSITE" id="PS52048"/>
    </source>
</evidence>
<protein>
    <recommendedName>
        <fullName evidence="8">Ubiquitin carboxyl-terminal hydrolase</fullName>
        <ecNumber evidence="8">3.4.19.12</ecNumber>
    </recommendedName>
</protein>
<gene>
    <name evidence="10" type="ORF">FEHR0123_LOCUS8062</name>
</gene>
<dbReference type="GO" id="GO:0004843">
    <property type="term" value="F:cysteine-type deubiquitinase activity"/>
    <property type="evidence" value="ECO:0007669"/>
    <property type="project" value="UniProtKB-UniRule"/>
</dbReference>
<reference evidence="10" key="1">
    <citation type="submission" date="2021-01" db="EMBL/GenBank/DDBJ databases">
        <authorList>
            <person name="Corre E."/>
            <person name="Pelletier E."/>
            <person name="Niang G."/>
            <person name="Scheremetjew M."/>
            <person name="Finn R."/>
            <person name="Kale V."/>
            <person name="Holt S."/>
            <person name="Cochrane G."/>
            <person name="Meng A."/>
            <person name="Brown T."/>
            <person name="Cohen L."/>
        </authorList>
    </citation>
    <scope>NUCLEOTIDE SEQUENCE</scope>
    <source>
        <strain evidence="10">Fehren 1</strain>
    </source>
</reference>
<evidence type="ECO:0000256" key="4">
    <source>
        <dbReference type="ARBA" id="ARBA00022786"/>
    </source>
</evidence>